<evidence type="ECO:0000313" key="2">
    <source>
        <dbReference type="Proteomes" id="UP000308600"/>
    </source>
</evidence>
<gene>
    <name evidence="1" type="ORF">BDN72DRAFT_878088</name>
</gene>
<protein>
    <submittedName>
        <fullName evidence="1">Uncharacterized protein</fullName>
    </submittedName>
</protein>
<accession>A0ACD3AXE9</accession>
<dbReference type="EMBL" id="ML208320">
    <property type="protein sequence ID" value="TFK70019.1"/>
    <property type="molecule type" value="Genomic_DNA"/>
</dbReference>
<name>A0ACD3AXE9_9AGAR</name>
<proteinExistence type="predicted"/>
<sequence>MAQDILPFGHEVAQVVDIALEQLQLAGVKPIEWLALVYHRMGVPVLVTNFSYLVDDHDLNRASEILSGLGLPLSPPSRLLLRTRGDLHSKGRFYRVTRSEHPAAIQHLAIFPLSFSSLCLSDMEEKPPCHIAPSRCPRVLVPCRAVVYASVLRMMRKYPRTDPVRGILMSDLSQLIRHDLYRLECGYVDPSDDEKWERLEIDHRIKEAAEEVNSWVWGENGEWIRKALVEVVASGDVENLPCSCQ</sequence>
<keyword evidence="2" id="KW-1185">Reference proteome</keyword>
<reference evidence="1 2" key="1">
    <citation type="journal article" date="2019" name="Nat. Ecol. Evol.">
        <title>Megaphylogeny resolves global patterns of mushroom evolution.</title>
        <authorList>
            <person name="Varga T."/>
            <person name="Krizsan K."/>
            <person name="Foldi C."/>
            <person name="Dima B."/>
            <person name="Sanchez-Garcia M."/>
            <person name="Sanchez-Ramirez S."/>
            <person name="Szollosi G.J."/>
            <person name="Szarkandi J.G."/>
            <person name="Papp V."/>
            <person name="Albert L."/>
            <person name="Andreopoulos W."/>
            <person name="Angelini C."/>
            <person name="Antonin V."/>
            <person name="Barry K.W."/>
            <person name="Bougher N.L."/>
            <person name="Buchanan P."/>
            <person name="Buyck B."/>
            <person name="Bense V."/>
            <person name="Catcheside P."/>
            <person name="Chovatia M."/>
            <person name="Cooper J."/>
            <person name="Damon W."/>
            <person name="Desjardin D."/>
            <person name="Finy P."/>
            <person name="Geml J."/>
            <person name="Haridas S."/>
            <person name="Hughes K."/>
            <person name="Justo A."/>
            <person name="Karasinski D."/>
            <person name="Kautmanova I."/>
            <person name="Kiss B."/>
            <person name="Kocsube S."/>
            <person name="Kotiranta H."/>
            <person name="LaButti K.M."/>
            <person name="Lechner B.E."/>
            <person name="Liimatainen K."/>
            <person name="Lipzen A."/>
            <person name="Lukacs Z."/>
            <person name="Mihaltcheva S."/>
            <person name="Morgado L.N."/>
            <person name="Niskanen T."/>
            <person name="Noordeloos M.E."/>
            <person name="Ohm R.A."/>
            <person name="Ortiz-Santana B."/>
            <person name="Ovrebo C."/>
            <person name="Racz N."/>
            <person name="Riley R."/>
            <person name="Savchenko A."/>
            <person name="Shiryaev A."/>
            <person name="Soop K."/>
            <person name="Spirin V."/>
            <person name="Szebenyi C."/>
            <person name="Tomsovsky M."/>
            <person name="Tulloss R.E."/>
            <person name="Uehling J."/>
            <person name="Grigoriev I.V."/>
            <person name="Vagvolgyi C."/>
            <person name="Papp T."/>
            <person name="Martin F.M."/>
            <person name="Miettinen O."/>
            <person name="Hibbett D.S."/>
            <person name="Nagy L.G."/>
        </authorList>
    </citation>
    <scope>NUCLEOTIDE SEQUENCE [LARGE SCALE GENOMIC DNA]</scope>
    <source>
        <strain evidence="1 2">NL-1719</strain>
    </source>
</reference>
<dbReference type="Proteomes" id="UP000308600">
    <property type="component" value="Unassembled WGS sequence"/>
</dbReference>
<organism evidence="1 2">
    <name type="scientific">Pluteus cervinus</name>
    <dbReference type="NCBI Taxonomy" id="181527"/>
    <lineage>
        <taxon>Eukaryota</taxon>
        <taxon>Fungi</taxon>
        <taxon>Dikarya</taxon>
        <taxon>Basidiomycota</taxon>
        <taxon>Agaricomycotina</taxon>
        <taxon>Agaricomycetes</taxon>
        <taxon>Agaricomycetidae</taxon>
        <taxon>Agaricales</taxon>
        <taxon>Pluteineae</taxon>
        <taxon>Pluteaceae</taxon>
        <taxon>Pluteus</taxon>
    </lineage>
</organism>
<evidence type="ECO:0000313" key="1">
    <source>
        <dbReference type="EMBL" id="TFK70019.1"/>
    </source>
</evidence>